<dbReference type="OrthoDB" id="5342924at2759"/>
<protein>
    <submittedName>
        <fullName evidence="2">Uncharacterized protein</fullName>
    </submittedName>
</protein>
<accession>A0A8H6J5S8</accession>
<name>A0A8H6J5S8_9PEZI</name>
<feature type="non-terminal residue" evidence="2">
    <location>
        <position position="249"/>
    </location>
</feature>
<evidence type="ECO:0000256" key="1">
    <source>
        <dbReference type="SAM" id="Phobius"/>
    </source>
</evidence>
<comment type="caution">
    <text evidence="2">The sequence shown here is derived from an EMBL/GenBank/DDBJ whole genome shotgun (WGS) entry which is preliminary data.</text>
</comment>
<dbReference type="EMBL" id="WIGM01001021">
    <property type="protein sequence ID" value="KAF6806526.1"/>
    <property type="molecule type" value="Genomic_DNA"/>
</dbReference>
<dbReference type="Proteomes" id="UP000639643">
    <property type="component" value="Unassembled WGS sequence"/>
</dbReference>
<keyword evidence="1" id="KW-1133">Transmembrane helix</keyword>
<evidence type="ECO:0000313" key="3">
    <source>
        <dbReference type="Proteomes" id="UP000639643"/>
    </source>
</evidence>
<dbReference type="AlphaFoldDB" id="A0A8H6J5S8"/>
<feature type="transmembrane region" description="Helical" evidence="1">
    <location>
        <begin position="197"/>
        <end position="218"/>
    </location>
</feature>
<reference evidence="2" key="1">
    <citation type="journal article" date="2020" name="Phytopathology">
        <title>Genome Sequence Resources of Colletotrichum truncatum, C. plurivorum, C. musicola, and C. sojae: Four Species Pathogenic to Soybean (Glycine max).</title>
        <authorList>
            <person name="Rogerio F."/>
            <person name="Boufleur T.R."/>
            <person name="Ciampi-Guillardi M."/>
            <person name="Sukno S.A."/>
            <person name="Thon M.R."/>
            <person name="Massola Junior N.S."/>
            <person name="Baroncelli R."/>
        </authorList>
    </citation>
    <scope>NUCLEOTIDE SEQUENCE</scope>
    <source>
        <strain evidence="2">LFN0074</strain>
    </source>
</reference>
<gene>
    <name evidence="2" type="ORF">CMUS01_14345</name>
</gene>
<feature type="transmembrane region" description="Helical" evidence="1">
    <location>
        <begin position="70"/>
        <end position="89"/>
    </location>
</feature>
<proteinExistence type="predicted"/>
<evidence type="ECO:0000313" key="2">
    <source>
        <dbReference type="EMBL" id="KAF6806526.1"/>
    </source>
</evidence>
<keyword evidence="3" id="KW-1185">Reference proteome</keyword>
<sequence>MNNVLQLPTKIHELLIVASLSSIALAMFRRRLITDGVRLGFLTGGYRVGDLDYLRTMAFWRQGVDLNRPWEILLAGFVVFATILTIVVGPTEIEAFLSKIFGVYLTEFLARTAVGHRIILKRKEEDNRLVYLELNNQFGRNSGEQELEFVNETYTRNVKTTQQVPIWGLSLNSSLPIDFEVERYGYGSGQTGRTVDFALAIMLIYLAVVAVYATAVGIRHVLEFFHFSRPGRPVRLLSVIPWSDLQDLI</sequence>
<organism evidence="2 3">
    <name type="scientific">Colletotrichum musicola</name>
    <dbReference type="NCBI Taxonomy" id="2175873"/>
    <lineage>
        <taxon>Eukaryota</taxon>
        <taxon>Fungi</taxon>
        <taxon>Dikarya</taxon>
        <taxon>Ascomycota</taxon>
        <taxon>Pezizomycotina</taxon>
        <taxon>Sordariomycetes</taxon>
        <taxon>Hypocreomycetidae</taxon>
        <taxon>Glomerellales</taxon>
        <taxon>Glomerellaceae</taxon>
        <taxon>Colletotrichum</taxon>
        <taxon>Colletotrichum orchidearum species complex</taxon>
    </lineage>
</organism>
<keyword evidence="1" id="KW-0812">Transmembrane</keyword>
<keyword evidence="1" id="KW-0472">Membrane</keyword>